<sequence>MVRISLILQSSKQSEFTQSASQNFKVENLFGSTVNLPTLNKEYTPIAIQRQTVMTIRPTKTAPLDTSAASVSYELPDSGLSTYVSTTSISANTSADPHRGRNIVLGIKNGKSNEMLLKTKVKGPNSVSFNEEEQNDHEMNANMTGTKELERELIKTPFYMRLEDKLKSMERTLLKSERTINRQAAEIQRLKNECDTMRQETEKLKSLNNDVQFQLYAKGDGSDIISTAFRFKQNTPRLTNILDYQAYENRLITNLLVYGYRESVDKIKNYACFPLTNSDEEHVLRLVIQETIDSSILDSISFEQTFDSPSLSILSQLHMISLKERKLLVSNLERRMQALKVDSYCSKSQMLAQYKDIEQKLRKYSIPGETIGSDSVIYYAFKSLEQSRRYRGWAEKQNGKCYLMILGKCR</sequence>
<comment type="caution">
    <text evidence="2">The sequence shown here is derived from an EMBL/GenBank/DDBJ whole genome shotgun (WGS) entry which is preliminary data.</text>
</comment>
<proteinExistence type="predicted"/>
<dbReference type="EMBL" id="BSXU01000684">
    <property type="protein sequence ID" value="GMG21493.1"/>
    <property type="molecule type" value="Genomic_DNA"/>
</dbReference>
<organism evidence="2 3">
    <name type="scientific">Ambrosiozyma monospora</name>
    <name type="common">Yeast</name>
    <name type="synonym">Endomycopsis monosporus</name>
    <dbReference type="NCBI Taxonomy" id="43982"/>
    <lineage>
        <taxon>Eukaryota</taxon>
        <taxon>Fungi</taxon>
        <taxon>Dikarya</taxon>
        <taxon>Ascomycota</taxon>
        <taxon>Saccharomycotina</taxon>
        <taxon>Pichiomycetes</taxon>
        <taxon>Pichiales</taxon>
        <taxon>Pichiaceae</taxon>
        <taxon>Ambrosiozyma</taxon>
    </lineage>
</organism>
<protein>
    <submittedName>
        <fullName evidence="2">Unnamed protein product</fullName>
    </submittedName>
</protein>
<dbReference type="AlphaFoldDB" id="A0A9W7DDE3"/>
<dbReference type="Proteomes" id="UP001165063">
    <property type="component" value="Unassembled WGS sequence"/>
</dbReference>
<feature type="coiled-coil region" evidence="1">
    <location>
        <begin position="159"/>
        <end position="210"/>
    </location>
</feature>
<keyword evidence="1" id="KW-0175">Coiled coil</keyword>
<accession>A0A9W7DDE3</accession>
<keyword evidence="3" id="KW-1185">Reference proteome</keyword>
<gene>
    <name evidence="2" type="ORF">Amon01_000203100</name>
</gene>
<reference evidence="2" key="1">
    <citation type="submission" date="2023-04" db="EMBL/GenBank/DDBJ databases">
        <title>Ambrosiozyma monospora NBRC 1965.</title>
        <authorList>
            <person name="Ichikawa N."/>
            <person name="Sato H."/>
            <person name="Tonouchi N."/>
        </authorList>
    </citation>
    <scope>NUCLEOTIDE SEQUENCE</scope>
    <source>
        <strain evidence="2">NBRC 1965</strain>
    </source>
</reference>
<evidence type="ECO:0000313" key="2">
    <source>
        <dbReference type="EMBL" id="GMG21493.1"/>
    </source>
</evidence>
<evidence type="ECO:0000256" key="1">
    <source>
        <dbReference type="SAM" id="Coils"/>
    </source>
</evidence>
<evidence type="ECO:0000313" key="3">
    <source>
        <dbReference type="Proteomes" id="UP001165063"/>
    </source>
</evidence>
<name>A0A9W7DDE3_AMBMO</name>